<dbReference type="InterPro" id="IPR023401">
    <property type="entry name" value="ODC_N"/>
</dbReference>
<accession>A0A315ZVB0</accession>
<evidence type="ECO:0000313" key="3">
    <source>
        <dbReference type="Proteomes" id="UP000254051"/>
    </source>
</evidence>
<dbReference type="PANTHER" id="PTHR13812:SF19">
    <property type="entry name" value="KETIMINE REDUCTASE MU-CRYSTALLIN"/>
    <property type="match status" value="1"/>
</dbReference>
<dbReference type="EMBL" id="UHJJ01000008">
    <property type="protein sequence ID" value="SUQ14944.1"/>
    <property type="molecule type" value="Genomic_DNA"/>
</dbReference>
<dbReference type="SUPFAM" id="SSF51735">
    <property type="entry name" value="NAD(P)-binding Rossmann-fold domains"/>
    <property type="match status" value="1"/>
</dbReference>
<sequence length="328" mass="35733">MLLLSREDIKKVFSMQEAIEADKTAFQMLVEGKCEAPLRTKIQAPKYEGCFLFMPAYVEESDIASLKIINIFPKNIDNGIPSAPAQVFLIDGKTGVVTAVLDGTYVTQLRTGAASGAAFDILGRKDAKEGALIGTGGQAATQLEAMMAARKLDKVKIYDLNYERTQQFAERMQEELKEYGTEIIAVKSSDEAIENADLIITVTPSNKPVFDGSKVKAGATVSCVGSYQPHMQEMDPVILERAGKIYFDSEEAVLSEAGDILIPLEEGRITKDDFTGDLGDVILGKVTGRENDDEIIVFKTVGVATQDLVTARNIYDKAVEAGIGTRWE</sequence>
<proteinExistence type="inferred from homology"/>
<dbReference type="Pfam" id="PF02423">
    <property type="entry name" value="OCD_Mu_crystall"/>
    <property type="match status" value="1"/>
</dbReference>
<dbReference type="InterPro" id="IPR036291">
    <property type="entry name" value="NAD(P)-bd_dom_sf"/>
</dbReference>
<dbReference type="AlphaFoldDB" id="A0A315ZVB0"/>
<reference evidence="3" key="1">
    <citation type="submission" date="2017-07" db="EMBL/GenBank/DDBJ databases">
        <authorList>
            <person name="Varghese N."/>
            <person name="Submissions S."/>
        </authorList>
    </citation>
    <scope>NUCLEOTIDE SEQUENCE [LARGE SCALE GENOMIC DNA]</scope>
    <source>
        <strain evidence="3">NLAE-zl-C134</strain>
    </source>
</reference>
<dbReference type="FunFam" id="3.40.50.720:FF:000311">
    <property type="entry name" value="Ornithine cyclodeaminase"/>
    <property type="match status" value="1"/>
</dbReference>
<dbReference type="Proteomes" id="UP000254051">
    <property type="component" value="Unassembled WGS sequence"/>
</dbReference>
<dbReference type="Gene3D" id="3.40.50.720">
    <property type="entry name" value="NAD(P)-binding Rossmann-like Domain"/>
    <property type="match status" value="1"/>
</dbReference>
<dbReference type="GO" id="GO:0019752">
    <property type="term" value="P:carboxylic acid metabolic process"/>
    <property type="evidence" value="ECO:0007669"/>
    <property type="project" value="UniProtKB-ARBA"/>
</dbReference>
<dbReference type="Gene3D" id="3.30.1780.10">
    <property type="entry name" value="ornithine cyclodeaminase, domain 1"/>
    <property type="match status" value="1"/>
</dbReference>
<dbReference type="NCBIfam" id="NF006379">
    <property type="entry name" value="PRK08618.1"/>
    <property type="match status" value="1"/>
</dbReference>
<dbReference type="PIRSF" id="PIRSF001439">
    <property type="entry name" value="CryM"/>
    <property type="match status" value="1"/>
</dbReference>
<dbReference type="PANTHER" id="PTHR13812">
    <property type="entry name" value="KETIMINE REDUCTASE MU-CRYSTALLIN"/>
    <property type="match status" value="1"/>
</dbReference>
<comment type="similarity">
    <text evidence="1">Belongs to the ornithine cyclodeaminase/mu-crystallin family.</text>
</comment>
<name>A0A315ZVB0_9FIRM</name>
<dbReference type="GO" id="GO:0016491">
    <property type="term" value="F:oxidoreductase activity"/>
    <property type="evidence" value="ECO:0007669"/>
    <property type="project" value="UniProtKB-ARBA"/>
</dbReference>
<dbReference type="GO" id="GO:0005737">
    <property type="term" value="C:cytoplasm"/>
    <property type="evidence" value="ECO:0007669"/>
    <property type="project" value="TreeGrafter"/>
</dbReference>
<evidence type="ECO:0000313" key="2">
    <source>
        <dbReference type="EMBL" id="SUQ14944.1"/>
    </source>
</evidence>
<protein>
    <submittedName>
        <fullName evidence="2">Ornithine cyclodeaminase</fullName>
    </submittedName>
</protein>
<dbReference type="InterPro" id="IPR003462">
    <property type="entry name" value="ODC_Mu_crystall"/>
</dbReference>
<keyword evidence="3" id="KW-1185">Reference proteome</keyword>
<organism evidence="2 3">
    <name type="scientific">Faecalicatena contorta</name>
    <dbReference type="NCBI Taxonomy" id="39482"/>
    <lineage>
        <taxon>Bacteria</taxon>
        <taxon>Bacillati</taxon>
        <taxon>Bacillota</taxon>
        <taxon>Clostridia</taxon>
        <taxon>Lachnospirales</taxon>
        <taxon>Lachnospiraceae</taxon>
        <taxon>Faecalicatena</taxon>
    </lineage>
</organism>
<evidence type="ECO:0000256" key="1">
    <source>
        <dbReference type="ARBA" id="ARBA00008903"/>
    </source>
</evidence>
<dbReference type="OrthoDB" id="9792005at2"/>
<gene>
    <name evidence="2" type="ORF">SAMN05216529_108169</name>
</gene>
<dbReference type="RefSeq" id="WP_109712288.1">
    <property type="nucleotide sequence ID" value="NZ_QGDS01000008.1"/>
</dbReference>